<dbReference type="GO" id="GO:0005737">
    <property type="term" value="C:cytoplasm"/>
    <property type="evidence" value="ECO:0007669"/>
    <property type="project" value="TreeGrafter"/>
</dbReference>
<dbReference type="STRING" id="318479.A0A0N4UMY0"/>
<reference evidence="5" key="1">
    <citation type="submission" date="2017-02" db="UniProtKB">
        <authorList>
            <consortium name="WormBaseParasite"/>
        </authorList>
    </citation>
    <scope>IDENTIFICATION</scope>
</reference>
<dbReference type="GO" id="GO:0015031">
    <property type="term" value="P:protein transport"/>
    <property type="evidence" value="ECO:0007669"/>
    <property type="project" value="TreeGrafter"/>
</dbReference>
<dbReference type="PANTHER" id="PTHR11188">
    <property type="entry name" value="ARRESTIN DOMAIN CONTAINING PROTEIN"/>
    <property type="match status" value="1"/>
</dbReference>
<evidence type="ECO:0000313" key="5">
    <source>
        <dbReference type="WBParaSite" id="DME_0000923501-mRNA-1"/>
    </source>
</evidence>
<dbReference type="WBParaSite" id="DME_0000923501-mRNA-1">
    <property type="protein sequence ID" value="DME_0000923501-mRNA-1"/>
    <property type="gene ID" value="DME_0000923501"/>
</dbReference>
<gene>
    <name evidence="2" type="ORF">DME_LOCUS2972</name>
</gene>
<dbReference type="PANTHER" id="PTHR11188:SF3">
    <property type="entry name" value="ARRESTIN C-TERMINAL-LIKE DOMAIN-CONTAINING PROTEIN"/>
    <property type="match status" value="1"/>
</dbReference>
<reference evidence="2 4" key="2">
    <citation type="submission" date="2018-11" db="EMBL/GenBank/DDBJ databases">
        <authorList>
            <consortium name="Pathogen Informatics"/>
        </authorList>
    </citation>
    <scope>NUCLEOTIDE SEQUENCE [LARGE SCALE GENOMIC DNA]</scope>
</reference>
<dbReference type="Pfam" id="PF02752">
    <property type="entry name" value="Arrestin_C"/>
    <property type="match status" value="1"/>
</dbReference>
<organism evidence="3 5">
    <name type="scientific">Dracunculus medinensis</name>
    <name type="common">Guinea worm</name>
    <dbReference type="NCBI Taxonomy" id="318479"/>
    <lineage>
        <taxon>Eukaryota</taxon>
        <taxon>Metazoa</taxon>
        <taxon>Ecdysozoa</taxon>
        <taxon>Nematoda</taxon>
        <taxon>Chromadorea</taxon>
        <taxon>Rhabditida</taxon>
        <taxon>Spirurina</taxon>
        <taxon>Dracunculoidea</taxon>
        <taxon>Dracunculidae</taxon>
        <taxon>Dracunculus</taxon>
    </lineage>
</organism>
<sequence>MTADLMNSDFRLFKIEIDKNEYPTHDNMPITGHIKIELKKPLIIKAIKIQFKGRALHRENGNESEKAYVDNDFNLLDRIPGQPVPASFPWNANFLYSLPFNFIFPAMCPTSYESPQGYIRYWLRCTVVLDDAQKTEYMIKKGLNVVAWRATSSADHPSNSISASETISFGTCCCRGKLSAEVQLPKSNYSPGEVVYGSLKINNRHPRHMIELVDVKLVDSLTRANSPFAYPGRTLVHQKLDLNNLKPKGVTQKDDIAFIKIPAVAPTTIQGSSDSMMTGLFFSSYINEESNNVGTMHSNSFAFRKQPFLQIHYEIQVVISGKLELRLPITIAALQTQGSRIVYKPFVGGPQNIIERDEMDKKRLNNFEFTPYYPYLNEITSTIGGIGSDGINSSS</sequence>
<evidence type="ECO:0000313" key="4">
    <source>
        <dbReference type="Proteomes" id="UP000274756"/>
    </source>
</evidence>
<dbReference type="InterPro" id="IPR050357">
    <property type="entry name" value="Arrestin_domain-protein"/>
</dbReference>
<dbReference type="Proteomes" id="UP000038040">
    <property type="component" value="Unplaced"/>
</dbReference>
<dbReference type="SUPFAM" id="SSF81296">
    <property type="entry name" value="E set domains"/>
    <property type="match status" value="2"/>
</dbReference>
<evidence type="ECO:0000313" key="2">
    <source>
        <dbReference type="EMBL" id="VDN52999.1"/>
    </source>
</evidence>
<protein>
    <submittedName>
        <fullName evidence="5">Arrestin_C domain-containing protein</fullName>
    </submittedName>
</protein>
<name>A0A0N4UMY0_DRAME</name>
<dbReference type="EMBL" id="UYYG01000093">
    <property type="protein sequence ID" value="VDN52999.1"/>
    <property type="molecule type" value="Genomic_DNA"/>
</dbReference>
<dbReference type="AlphaFoldDB" id="A0A0N4UMY0"/>
<keyword evidence="4" id="KW-1185">Reference proteome</keyword>
<dbReference type="OrthoDB" id="2333384at2759"/>
<dbReference type="Gene3D" id="2.60.40.640">
    <property type="match status" value="2"/>
</dbReference>
<dbReference type="InterPro" id="IPR014756">
    <property type="entry name" value="Ig_E-set"/>
</dbReference>
<proteinExistence type="predicted"/>
<dbReference type="Proteomes" id="UP000274756">
    <property type="component" value="Unassembled WGS sequence"/>
</dbReference>
<evidence type="ECO:0000313" key="3">
    <source>
        <dbReference type="Proteomes" id="UP000038040"/>
    </source>
</evidence>
<dbReference type="InterPro" id="IPR011022">
    <property type="entry name" value="Arrestin_C-like"/>
</dbReference>
<dbReference type="SMART" id="SM01017">
    <property type="entry name" value="Arrestin_C"/>
    <property type="match status" value="1"/>
</dbReference>
<accession>A0A0N4UMY0</accession>
<evidence type="ECO:0000259" key="1">
    <source>
        <dbReference type="SMART" id="SM01017"/>
    </source>
</evidence>
<feature type="domain" description="Arrestin C-terminal-like" evidence="1">
    <location>
        <begin position="174"/>
        <end position="336"/>
    </location>
</feature>
<dbReference type="InterPro" id="IPR014752">
    <property type="entry name" value="Arrestin-like_C"/>
</dbReference>